<evidence type="ECO:0000313" key="2">
    <source>
        <dbReference type="EMBL" id="KAH7349294.1"/>
    </source>
</evidence>
<dbReference type="EMBL" id="JAGPXD010000006">
    <property type="protein sequence ID" value="KAH7349294.1"/>
    <property type="molecule type" value="Genomic_DNA"/>
</dbReference>
<feature type="region of interest" description="Disordered" evidence="1">
    <location>
        <begin position="1"/>
        <end position="72"/>
    </location>
</feature>
<evidence type="ECO:0000313" key="3">
    <source>
        <dbReference type="Proteomes" id="UP000813385"/>
    </source>
</evidence>
<organism evidence="2 3">
    <name type="scientific">Plectosphaerella cucumerina</name>
    <dbReference type="NCBI Taxonomy" id="40658"/>
    <lineage>
        <taxon>Eukaryota</taxon>
        <taxon>Fungi</taxon>
        <taxon>Dikarya</taxon>
        <taxon>Ascomycota</taxon>
        <taxon>Pezizomycotina</taxon>
        <taxon>Sordariomycetes</taxon>
        <taxon>Hypocreomycetidae</taxon>
        <taxon>Glomerellales</taxon>
        <taxon>Plectosphaerellaceae</taxon>
        <taxon>Plectosphaerella</taxon>
    </lineage>
</organism>
<dbReference type="Proteomes" id="UP000813385">
    <property type="component" value="Unassembled WGS sequence"/>
</dbReference>
<sequence>MCSSNPRVPSCSGPATSATSASSGPSTSASTASARSAPRAAWPRTSRPAARVDQPSSSRHPPPSPRAPCAEGCRLLDGGRARLLFGRIMAQKRWTGQPWISRDNDRNHETKPLLYSHTPQHSAEKCRTTPRRGSFNQRYFDQRWHSHGMRRFSHAAPHLTLGLTPSDTSFRRPAFIQCGGPTWLGHLKCAAHAWPPETGTMT</sequence>
<comment type="caution">
    <text evidence="2">The sequence shown here is derived from an EMBL/GenBank/DDBJ whole genome shotgun (WGS) entry which is preliminary data.</text>
</comment>
<protein>
    <submittedName>
        <fullName evidence="2">Uncharacterized protein</fullName>
    </submittedName>
</protein>
<proteinExistence type="predicted"/>
<reference evidence="2" key="1">
    <citation type="journal article" date="2021" name="Nat. Commun.">
        <title>Genetic determinants of endophytism in the Arabidopsis root mycobiome.</title>
        <authorList>
            <person name="Mesny F."/>
            <person name="Miyauchi S."/>
            <person name="Thiergart T."/>
            <person name="Pickel B."/>
            <person name="Atanasova L."/>
            <person name="Karlsson M."/>
            <person name="Huettel B."/>
            <person name="Barry K.W."/>
            <person name="Haridas S."/>
            <person name="Chen C."/>
            <person name="Bauer D."/>
            <person name="Andreopoulos W."/>
            <person name="Pangilinan J."/>
            <person name="LaButti K."/>
            <person name="Riley R."/>
            <person name="Lipzen A."/>
            <person name="Clum A."/>
            <person name="Drula E."/>
            <person name="Henrissat B."/>
            <person name="Kohler A."/>
            <person name="Grigoriev I.V."/>
            <person name="Martin F.M."/>
            <person name="Hacquard S."/>
        </authorList>
    </citation>
    <scope>NUCLEOTIDE SEQUENCE</scope>
    <source>
        <strain evidence="2">MPI-CAGE-AT-0016</strain>
    </source>
</reference>
<feature type="compositionally biased region" description="Low complexity" evidence="1">
    <location>
        <begin position="12"/>
        <end position="59"/>
    </location>
</feature>
<evidence type="ECO:0000256" key="1">
    <source>
        <dbReference type="SAM" id="MobiDB-lite"/>
    </source>
</evidence>
<keyword evidence="3" id="KW-1185">Reference proteome</keyword>
<gene>
    <name evidence="2" type="ORF">B0T11DRAFT_129527</name>
</gene>
<name>A0A8K0WZK4_9PEZI</name>
<accession>A0A8K0WZK4</accession>
<dbReference type="AlphaFoldDB" id="A0A8K0WZK4"/>